<dbReference type="SUPFAM" id="SSF54427">
    <property type="entry name" value="NTF2-like"/>
    <property type="match status" value="1"/>
</dbReference>
<feature type="transmembrane region" description="Helical" evidence="4">
    <location>
        <begin position="9"/>
        <end position="29"/>
    </location>
</feature>
<dbReference type="Pfam" id="PF00905">
    <property type="entry name" value="Transpeptidase"/>
    <property type="match status" value="1"/>
</dbReference>
<dbReference type="GO" id="GO:0005886">
    <property type="term" value="C:plasma membrane"/>
    <property type="evidence" value="ECO:0007669"/>
    <property type="project" value="TreeGrafter"/>
</dbReference>
<dbReference type="Pfam" id="PF05223">
    <property type="entry name" value="MecA_N"/>
    <property type="match status" value="1"/>
</dbReference>
<organism evidence="8 9">
    <name type="scientific">Candidatus Fimiplasma intestinipullorum</name>
    <dbReference type="NCBI Taxonomy" id="2840825"/>
    <lineage>
        <taxon>Bacteria</taxon>
        <taxon>Bacillati</taxon>
        <taxon>Bacillota</taxon>
        <taxon>Clostridia</taxon>
        <taxon>Eubacteriales</taxon>
        <taxon>Candidatus Fimiplasma</taxon>
    </lineage>
</organism>
<reference evidence="8" key="1">
    <citation type="submission" date="2020-10" db="EMBL/GenBank/DDBJ databases">
        <authorList>
            <person name="Gilroy R."/>
        </authorList>
    </citation>
    <scope>NUCLEOTIDE SEQUENCE</scope>
    <source>
        <strain evidence="8">CHK195-11698</strain>
    </source>
</reference>
<gene>
    <name evidence="8" type="ORF">IAD15_03420</name>
</gene>
<dbReference type="Gene3D" id="3.30.1390.30">
    <property type="entry name" value="Penicillin-binding protein 2a, domain 3"/>
    <property type="match status" value="1"/>
</dbReference>
<dbReference type="PANTHER" id="PTHR30627">
    <property type="entry name" value="PEPTIDOGLYCAN D,D-TRANSPEPTIDASE"/>
    <property type="match status" value="1"/>
</dbReference>
<evidence type="ECO:0000256" key="2">
    <source>
        <dbReference type="ARBA" id="ARBA00007171"/>
    </source>
</evidence>
<dbReference type="Gene3D" id="3.40.710.10">
    <property type="entry name" value="DD-peptidase/beta-lactamase superfamily"/>
    <property type="match status" value="1"/>
</dbReference>
<protein>
    <submittedName>
        <fullName evidence="8">Penicillin-binding transpeptidase domain-containing protein</fullName>
    </submittedName>
</protein>
<dbReference type="Gene3D" id="3.90.1310.10">
    <property type="entry name" value="Penicillin-binding protein 2a (Domain 2)"/>
    <property type="match status" value="1"/>
</dbReference>
<dbReference type="InterPro" id="IPR007887">
    <property type="entry name" value="MecA_N"/>
</dbReference>
<dbReference type="InterPro" id="IPR012338">
    <property type="entry name" value="Beta-lactam/transpept-like"/>
</dbReference>
<evidence type="ECO:0000259" key="5">
    <source>
        <dbReference type="Pfam" id="PF00905"/>
    </source>
</evidence>
<dbReference type="InterPro" id="IPR036138">
    <property type="entry name" value="PBP_dimer_sf"/>
</dbReference>
<dbReference type="GO" id="GO:0046677">
    <property type="term" value="P:response to antibiotic"/>
    <property type="evidence" value="ECO:0007669"/>
    <property type="project" value="InterPro"/>
</dbReference>
<dbReference type="InterPro" id="IPR050515">
    <property type="entry name" value="Beta-lactam/transpept"/>
</dbReference>
<dbReference type="GO" id="GO:0008658">
    <property type="term" value="F:penicillin binding"/>
    <property type="evidence" value="ECO:0007669"/>
    <property type="project" value="InterPro"/>
</dbReference>
<feature type="domain" description="Penicillin-binding protein dimerisation" evidence="6">
    <location>
        <begin position="146"/>
        <end position="311"/>
    </location>
</feature>
<feature type="domain" description="NTF2-like N-terminal transpeptidase" evidence="7">
    <location>
        <begin position="37"/>
        <end position="138"/>
    </location>
</feature>
<sequence length="665" mass="71669">MLSKHKKELGIVAGVLAVLVVVGAAVWYLTRPSLASVAEAYLNCLINQDYEGMYALLTPESQSAYDHDTYINRQSNIYGGIEATNMSYTINEVKNGVVSYDLSMDTIAGNLTQSFAMRVEDGKVVYDDSLILNDLGKDDRVRVNTSEAARGEILDRNGNVLAGAGEAYSVGLVPGRLNGESDYARIASVLGIEVSDIETALDASWVQEDSFVPVKELSADQQPIVDTVSAIQGVQVNTISVRTYPYGEATSHVTGYIQAVNQEDLENHAGEGYTENSVIGRTGIEAAYETQLRGQNGAEILIVDADGNTKTTVLQREAVDGADVKLTLDVNLQQRIYEEYQNDESCSVALNPLTGEVLALVSTPSYSSNDFVMGLSQSQWDALNSDPALPMYNRFAATFAPGSTMKAITAAIGLDTGAIDPQTDYEAQMRWQLDSSWGSYYVTTLHAADPNNLRNALVYSDNVYFAKAASRIGGEALANAYDALKFKVQLPFALALNASTYASGDAKLTDAIQIADSGYGQGQILMNPVHLTALYTGFLNEGKVLQPYLVMDEVPESAWIEQAYTAETANTILQDLVEVISDTGGTGHSAYRSDISLAGKTGTAEIKASQNDTTGTELGWFIAMTADPSTSQPIILTTMVEDVKNRGGSGYVVNHNDAILDDYFE</sequence>
<comment type="caution">
    <text evidence="8">The sequence shown here is derived from an EMBL/GenBank/DDBJ whole genome shotgun (WGS) entry which is preliminary data.</text>
</comment>
<evidence type="ECO:0000313" key="8">
    <source>
        <dbReference type="EMBL" id="HIU13101.1"/>
    </source>
</evidence>
<dbReference type="SUPFAM" id="SSF56601">
    <property type="entry name" value="beta-lactamase/transpeptidase-like"/>
    <property type="match status" value="1"/>
</dbReference>
<evidence type="ECO:0000259" key="6">
    <source>
        <dbReference type="Pfam" id="PF03717"/>
    </source>
</evidence>
<dbReference type="Gene3D" id="3.10.450.100">
    <property type="entry name" value="NTF2-like, domain 1"/>
    <property type="match status" value="1"/>
</dbReference>
<dbReference type="InterPro" id="IPR032710">
    <property type="entry name" value="NTF2-like_dom_sf"/>
</dbReference>
<evidence type="ECO:0000256" key="1">
    <source>
        <dbReference type="ARBA" id="ARBA00004370"/>
    </source>
</evidence>
<dbReference type="EMBL" id="DVMJ01000023">
    <property type="protein sequence ID" value="HIU13101.1"/>
    <property type="molecule type" value="Genomic_DNA"/>
</dbReference>
<dbReference type="Pfam" id="PF03717">
    <property type="entry name" value="PBP_dimer"/>
    <property type="match status" value="1"/>
</dbReference>
<proteinExistence type="inferred from homology"/>
<evidence type="ECO:0000259" key="7">
    <source>
        <dbReference type="Pfam" id="PF05223"/>
    </source>
</evidence>
<evidence type="ECO:0000313" key="9">
    <source>
        <dbReference type="Proteomes" id="UP000824175"/>
    </source>
</evidence>
<dbReference type="Proteomes" id="UP000824175">
    <property type="component" value="Unassembled WGS sequence"/>
</dbReference>
<dbReference type="PANTHER" id="PTHR30627:SF25">
    <property type="entry name" value="PENICILLIN-BINDING PROTEIN 3"/>
    <property type="match status" value="1"/>
</dbReference>
<reference evidence="8" key="2">
    <citation type="journal article" date="2021" name="PeerJ">
        <title>Extensive microbial diversity within the chicken gut microbiome revealed by metagenomics and culture.</title>
        <authorList>
            <person name="Gilroy R."/>
            <person name="Ravi A."/>
            <person name="Getino M."/>
            <person name="Pursley I."/>
            <person name="Horton D.L."/>
            <person name="Alikhan N.F."/>
            <person name="Baker D."/>
            <person name="Gharbi K."/>
            <person name="Hall N."/>
            <person name="Watson M."/>
            <person name="Adriaenssens E.M."/>
            <person name="Foster-Nyarko E."/>
            <person name="Jarju S."/>
            <person name="Secka A."/>
            <person name="Antonio M."/>
            <person name="Oren A."/>
            <person name="Chaudhuri R.R."/>
            <person name="La Ragione R."/>
            <person name="Hildebrand F."/>
            <person name="Pallen M.J."/>
        </authorList>
    </citation>
    <scope>NUCLEOTIDE SEQUENCE</scope>
    <source>
        <strain evidence="8">CHK195-11698</strain>
    </source>
</reference>
<evidence type="ECO:0000256" key="3">
    <source>
        <dbReference type="ARBA" id="ARBA00023136"/>
    </source>
</evidence>
<dbReference type="GO" id="GO:0071972">
    <property type="term" value="F:peptidoglycan L,D-transpeptidase activity"/>
    <property type="evidence" value="ECO:0007669"/>
    <property type="project" value="TreeGrafter"/>
</dbReference>
<dbReference type="InterPro" id="IPR001460">
    <property type="entry name" value="PCN-bd_Tpept"/>
</dbReference>
<evidence type="ECO:0000256" key="4">
    <source>
        <dbReference type="SAM" id="Phobius"/>
    </source>
</evidence>
<accession>A0A9D1HME4</accession>
<name>A0A9D1HME4_9FIRM</name>
<keyword evidence="4" id="KW-0812">Transmembrane</keyword>
<keyword evidence="3 4" id="KW-0472">Membrane</keyword>
<comment type="subcellular location">
    <subcellularLocation>
        <location evidence="1">Membrane</location>
    </subcellularLocation>
</comment>
<dbReference type="SUPFAM" id="SSF56519">
    <property type="entry name" value="Penicillin binding protein dimerisation domain"/>
    <property type="match status" value="1"/>
</dbReference>
<keyword evidence="4" id="KW-1133">Transmembrane helix</keyword>
<dbReference type="InterPro" id="IPR005311">
    <property type="entry name" value="PBP_dimer"/>
</dbReference>
<feature type="domain" description="Penicillin-binding protein transpeptidase" evidence="5">
    <location>
        <begin position="346"/>
        <end position="649"/>
    </location>
</feature>
<dbReference type="GO" id="GO:0071555">
    <property type="term" value="P:cell wall organization"/>
    <property type="evidence" value="ECO:0007669"/>
    <property type="project" value="TreeGrafter"/>
</dbReference>
<comment type="similarity">
    <text evidence="2">Belongs to the transpeptidase family.</text>
</comment>
<dbReference type="AlphaFoldDB" id="A0A9D1HME4"/>